<keyword evidence="3" id="KW-1185">Reference proteome</keyword>
<protein>
    <submittedName>
        <fullName evidence="2">Uncharacterized protein</fullName>
    </submittedName>
</protein>
<dbReference type="EMBL" id="CP001999">
    <property type="protein sequence ID" value="ADG92492.1"/>
    <property type="molecule type" value="Genomic_DNA"/>
</dbReference>
<dbReference type="RefSeq" id="WP_013134637.1">
    <property type="nucleotide sequence ID" value="NC_014166.1"/>
</dbReference>
<dbReference type="OrthoDB" id="5343209at2"/>
<keyword evidence="1" id="KW-0812">Transmembrane</keyword>
<dbReference type="HOGENOM" id="CLU_1575278_0_0_7"/>
<reference evidence="2 3" key="1">
    <citation type="journal article" date="2010" name="Stand. Genomic Sci.">
        <title>Complete genome sequence of Arcobacter nitrofigilis type strain (CI).</title>
        <authorList>
            <person name="Pati A."/>
            <person name="Gronow S."/>
            <person name="Lapidus A."/>
            <person name="Copeland A."/>
            <person name="Glavina Del Rio T."/>
            <person name="Nolan M."/>
            <person name="Lucas S."/>
            <person name="Tice H."/>
            <person name="Cheng J.F."/>
            <person name="Han C."/>
            <person name="Chertkov O."/>
            <person name="Bruce D."/>
            <person name="Tapia R."/>
            <person name="Goodwin L."/>
            <person name="Pitluck S."/>
            <person name="Liolios K."/>
            <person name="Ivanova N."/>
            <person name="Mavromatis K."/>
            <person name="Chen A."/>
            <person name="Palaniappan K."/>
            <person name="Land M."/>
            <person name="Hauser L."/>
            <person name="Chang Y.J."/>
            <person name="Jeffries C.D."/>
            <person name="Detter J.C."/>
            <person name="Rohde M."/>
            <person name="Goker M."/>
            <person name="Bristow J."/>
            <person name="Eisen J.A."/>
            <person name="Markowitz V."/>
            <person name="Hugenholtz P."/>
            <person name="Klenk H.P."/>
            <person name="Kyrpides N.C."/>
        </authorList>
    </citation>
    <scope>NUCLEOTIDE SEQUENCE [LARGE SCALE GENOMIC DNA]</scope>
    <source>
        <strain evidence="3">ATCC 33309 / DSM 7299 / CCUG 15893 / LMG 7604 / NCTC 12251 / CI</strain>
    </source>
</reference>
<dbReference type="KEGG" id="ant:Arnit_0828"/>
<proteinExistence type="predicted"/>
<evidence type="ECO:0000256" key="1">
    <source>
        <dbReference type="SAM" id="Phobius"/>
    </source>
</evidence>
<accession>D5V2R0</accession>
<dbReference type="Proteomes" id="UP000000939">
    <property type="component" value="Chromosome"/>
</dbReference>
<keyword evidence="1" id="KW-1133">Transmembrane helix</keyword>
<sequence length="193" mass="22532">MSLSQRRVSQTVNNFFTLVSIIILAVVITLYSKFGPKVKKEARTNSNLQCQKETFTFDSITRPELLKDASYYMKNGLYVLSGGFTKPRFGKFYLKDKISIDEADDFFKTSISFPQRENPVKYLKIKYEIIENDKNDPRKKDEKSKSFAGTILSSFRINGKEVFMMETNFLHYDKNEIKNRIECTIKAFKYNAK</sequence>
<keyword evidence="1" id="KW-0472">Membrane</keyword>
<gene>
    <name evidence="2" type="ordered locus">Arnit_0828</name>
</gene>
<evidence type="ECO:0000313" key="3">
    <source>
        <dbReference type="Proteomes" id="UP000000939"/>
    </source>
</evidence>
<evidence type="ECO:0000313" key="2">
    <source>
        <dbReference type="EMBL" id="ADG92492.1"/>
    </source>
</evidence>
<dbReference type="AlphaFoldDB" id="D5V2R0"/>
<name>D5V2R0_ARCNC</name>
<organism evidence="2 3">
    <name type="scientific">Arcobacter nitrofigilis (strain ATCC 33309 / DSM 7299 / CCUG 15893 / LMG 7604 / NCTC 12251 / CI)</name>
    <name type="common">Campylobacter nitrofigilis</name>
    <dbReference type="NCBI Taxonomy" id="572480"/>
    <lineage>
        <taxon>Bacteria</taxon>
        <taxon>Pseudomonadati</taxon>
        <taxon>Campylobacterota</taxon>
        <taxon>Epsilonproteobacteria</taxon>
        <taxon>Campylobacterales</taxon>
        <taxon>Arcobacteraceae</taxon>
        <taxon>Arcobacter</taxon>
    </lineage>
</organism>
<feature type="transmembrane region" description="Helical" evidence="1">
    <location>
        <begin position="12"/>
        <end position="31"/>
    </location>
</feature>
<dbReference type="STRING" id="572480.Arnit_0828"/>